<feature type="region of interest" description="Disordered" evidence="3">
    <location>
        <begin position="336"/>
        <end position="381"/>
    </location>
</feature>
<proteinExistence type="inferred from homology"/>
<feature type="region of interest" description="Disordered" evidence="3">
    <location>
        <begin position="402"/>
        <end position="466"/>
    </location>
</feature>
<evidence type="ECO:0000256" key="1">
    <source>
        <dbReference type="ARBA" id="ARBA00008842"/>
    </source>
</evidence>
<feature type="compositionally biased region" description="Basic and acidic residues" evidence="3">
    <location>
        <begin position="31"/>
        <end position="41"/>
    </location>
</feature>
<evidence type="ECO:0000256" key="2">
    <source>
        <dbReference type="RuleBase" id="RU003844"/>
    </source>
</evidence>
<reference evidence="4 5" key="1">
    <citation type="submission" date="2023-08" db="EMBL/GenBank/DDBJ databases">
        <title>Annotated Genome Sequence of Vanrija albida AlHP1.</title>
        <authorList>
            <person name="Herzog R."/>
        </authorList>
    </citation>
    <scope>NUCLEOTIDE SEQUENCE [LARGE SCALE GENOMIC DNA]</scope>
    <source>
        <strain evidence="4 5">AlHP1</strain>
    </source>
</reference>
<organism evidence="4 5">
    <name type="scientific">Vanrija albida</name>
    <dbReference type="NCBI Taxonomy" id="181172"/>
    <lineage>
        <taxon>Eukaryota</taxon>
        <taxon>Fungi</taxon>
        <taxon>Dikarya</taxon>
        <taxon>Basidiomycota</taxon>
        <taxon>Agaricomycotina</taxon>
        <taxon>Tremellomycetes</taxon>
        <taxon>Trichosporonales</taxon>
        <taxon>Trichosporonaceae</taxon>
        <taxon>Vanrija</taxon>
    </lineage>
</organism>
<comment type="similarity">
    <text evidence="1 2">Belongs to the OSBP family.</text>
</comment>
<feature type="compositionally biased region" description="Low complexity" evidence="3">
    <location>
        <begin position="423"/>
        <end position="435"/>
    </location>
</feature>
<dbReference type="Gene3D" id="1.10.287.2720">
    <property type="match status" value="1"/>
</dbReference>
<feature type="compositionally biased region" description="Polar residues" evidence="3">
    <location>
        <begin position="409"/>
        <end position="422"/>
    </location>
</feature>
<gene>
    <name evidence="4" type="primary">OSH6_2</name>
    <name evidence="4" type="ORF">Q8F55_002267</name>
</gene>
<protein>
    <submittedName>
        <fullName evidence="4">Oxysterol-binding protein OBPa</fullName>
    </submittedName>
</protein>
<dbReference type="InterPro" id="IPR000648">
    <property type="entry name" value="Oxysterol-bd"/>
</dbReference>
<keyword evidence="5" id="KW-1185">Reference proteome</keyword>
<accession>A0ABR3QA58</accession>
<feature type="compositionally biased region" description="Low complexity" evidence="3">
    <location>
        <begin position="443"/>
        <end position="466"/>
    </location>
</feature>
<dbReference type="Pfam" id="PF01237">
    <property type="entry name" value="Oxysterol_BP"/>
    <property type="match status" value="1"/>
</dbReference>
<evidence type="ECO:0000313" key="5">
    <source>
        <dbReference type="Proteomes" id="UP001565368"/>
    </source>
</evidence>
<dbReference type="InterPro" id="IPR018494">
    <property type="entry name" value="Oxysterol-bd_CS"/>
</dbReference>
<comment type="caution">
    <text evidence="4">The sequence shown here is derived from an EMBL/GenBank/DDBJ whole genome shotgun (WGS) entry which is preliminary data.</text>
</comment>
<feature type="region of interest" description="Disordered" evidence="3">
    <location>
        <begin position="14"/>
        <end position="41"/>
    </location>
</feature>
<sequence>MGLLSHGMDALSLGSKTRRASAAQQPGPEETDGRDADTSTLDKDEGNLLLALVAQLRPGMDLSKIALPTFVLEPRSLLERITDFFSHPDLIASAGSESDPKQRFMHVLTFYLSGWHIKPRGVKKPYNPVLNEFFRCMYYYPDGTTAYYVAEQVSHHPPISAFFYVAPKMGVLVTGELKPKSKFLGNSAATIMEGEDRIRLLQRPEDGEYSITMPNTYARGILFGKMVLELGDMSVIRNDKTDYRCDVEFKTKGWISGGYNQIGGKVKGPGKSDAGELSGNWSGAIEYADKAGKRTLFDADGAKTAPKSVLPEEEQDENESRRLWSKLTDAIKMQDMTAAQEAKSEVEEHQRGLRQLREEAGESAPPSRFFKPVGDKFMPKLDIDNLPKDVTALEDVIRKFIFPKKAPGPSTNGSGTPQSSNFPAGPRGPSNGPPSKKSPPSTPSSYGTAASFSSARSSNGGSPRKA</sequence>
<dbReference type="GeneID" id="95983310"/>
<dbReference type="RefSeq" id="XP_069211260.1">
    <property type="nucleotide sequence ID" value="XM_069350874.1"/>
</dbReference>
<name>A0ABR3QA58_9TREE</name>
<dbReference type="EMBL" id="JBBXJM010000002">
    <property type="protein sequence ID" value="KAL1411316.1"/>
    <property type="molecule type" value="Genomic_DNA"/>
</dbReference>
<dbReference type="SUPFAM" id="SSF144000">
    <property type="entry name" value="Oxysterol-binding protein-like"/>
    <property type="match status" value="1"/>
</dbReference>
<dbReference type="PANTHER" id="PTHR10972:SF102">
    <property type="entry name" value="OXYSTEROL-BINDING PROTEIN"/>
    <property type="match status" value="1"/>
</dbReference>
<dbReference type="PROSITE" id="PS01013">
    <property type="entry name" value="OSBP"/>
    <property type="match status" value="1"/>
</dbReference>
<evidence type="ECO:0000256" key="3">
    <source>
        <dbReference type="SAM" id="MobiDB-lite"/>
    </source>
</evidence>
<dbReference type="Proteomes" id="UP001565368">
    <property type="component" value="Unassembled WGS sequence"/>
</dbReference>
<dbReference type="InterPro" id="IPR037239">
    <property type="entry name" value="OSBP_sf"/>
</dbReference>
<feature type="compositionally biased region" description="Basic and acidic residues" evidence="3">
    <location>
        <begin position="342"/>
        <end position="360"/>
    </location>
</feature>
<evidence type="ECO:0000313" key="4">
    <source>
        <dbReference type="EMBL" id="KAL1411316.1"/>
    </source>
</evidence>
<dbReference type="Gene3D" id="2.40.160.120">
    <property type="match status" value="1"/>
</dbReference>
<dbReference type="PANTHER" id="PTHR10972">
    <property type="entry name" value="OXYSTEROL-BINDING PROTEIN-RELATED"/>
    <property type="match status" value="1"/>
</dbReference>
<dbReference type="Gene3D" id="3.30.70.3490">
    <property type="match status" value="1"/>
</dbReference>
<feature type="region of interest" description="Disordered" evidence="3">
    <location>
        <begin position="302"/>
        <end position="321"/>
    </location>
</feature>